<dbReference type="InterPro" id="IPR036866">
    <property type="entry name" value="RibonucZ/Hydroxyglut_hydro"/>
</dbReference>
<dbReference type="InterPro" id="IPR052533">
    <property type="entry name" value="WalJ/YycJ-like"/>
</dbReference>
<dbReference type="Gene3D" id="3.60.15.10">
    <property type="entry name" value="Ribonuclease Z/Hydroxyacylglutathione hydrolase-like"/>
    <property type="match status" value="1"/>
</dbReference>
<dbReference type="PANTHER" id="PTHR47619">
    <property type="entry name" value="METALLO-HYDROLASE YYCJ-RELATED"/>
    <property type="match status" value="1"/>
</dbReference>
<dbReference type="SUPFAM" id="SSF56281">
    <property type="entry name" value="Metallo-hydrolase/oxidoreductase"/>
    <property type="match status" value="1"/>
</dbReference>
<evidence type="ECO:0000313" key="2">
    <source>
        <dbReference type="EMBL" id="ADI21869.1"/>
    </source>
</evidence>
<keyword evidence="2" id="KW-0378">Hydrolase</keyword>
<dbReference type="InterPro" id="IPR001279">
    <property type="entry name" value="Metallo-B-lactamas"/>
</dbReference>
<dbReference type="Pfam" id="PF12706">
    <property type="entry name" value="Lactamase_B_2"/>
    <property type="match status" value="1"/>
</dbReference>
<dbReference type="PANTHER" id="PTHR47619:SF1">
    <property type="entry name" value="EXODEOXYRIBONUCLEASE WALJ"/>
    <property type="match status" value="1"/>
</dbReference>
<dbReference type="EMBL" id="GU567968">
    <property type="protein sequence ID" value="ADI21869.1"/>
    <property type="molecule type" value="Genomic_DNA"/>
</dbReference>
<dbReference type="AlphaFoldDB" id="E7C345"/>
<reference evidence="2" key="1">
    <citation type="submission" date="2010-01" db="EMBL/GenBank/DDBJ databases">
        <title>Genome fragments of uncultured bacteria from the North Pacific subtropical Gyre.</title>
        <authorList>
            <person name="Pham V.D."/>
            <person name="Delong E.F."/>
        </authorList>
    </citation>
    <scope>NUCLEOTIDE SEQUENCE</scope>
</reference>
<proteinExistence type="predicted"/>
<dbReference type="SMART" id="SM00849">
    <property type="entry name" value="Lactamase_B"/>
    <property type="match status" value="1"/>
</dbReference>
<organism evidence="2">
    <name type="scientific">uncultured verrucomicrobium HF0130_25O04</name>
    <dbReference type="NCBI Taxonomy" id="723596"/>
    <lineage>
        <taxon>Bacteria</taxon>
        <taxon>Pseudomonadati</taxon>
        <taxon>Verrucomicrobiota</taxon>
        <taxon>environmental samples</taxon>
    </lineage>
</organism>
<dbReference type="GO" id="GO:0016787">
    <property type="term" value="F:hydrolase activity"/>
    <property type="evidence" value="ECO:0007669"/>
    <property type="project" value="UniProtKB-KW"/>
</dbReference>
<accession>E7C345</accession>
<evidence type="ECO:0000259" key="1">
    <source>
        <dbReference type="SMART" id="SM00849"/>
    </source>
</evidence>
<feature type="domain" description="Metallo-beta-lactamase" evidence="1">
    <location>
        <begin position="15"/>
        <end position="177"/>
    </location>
</feature>
<protein>
    <submittedName>
        <fullName evidence="2">Metal-dependent hydrolases of the beta-lactamase superfamily I</fullName>
    </submittedName>
</protein>
<sequence length="267" mass="30348">MQVEIYFKILGSSSSGNAAVLRTSESTILIDAGLSCKKLHFLLKEEGIEIEELDAVFLTHEHNDHSAGIRGLSKYCNLPVYANQDTVQAVQAKLPRPPNWKIFETGAPFSFRSFKVHPFSVPHDAYDPVGFYFEWGKEDDLFEKPSSLAWVTDLGYVPTLVRERIRQARILVVEANHCSKMLEDDPKRPWSLKQRIRGRHGHLSNQSTFDLLNSFEENSWEKIFLMHLSKDCNDVNLVKDRFSALKGQGDRFSAYVVDPSTSEAISV</sequence>
<name>E7C345_9BACT</name>